<dbReference type="GO" id="GO:0050380">
    <property type="term" value="F:undecaprenyl-diphosphatase activity"/>
    <property type="evidence" value="ECO:0007669"/>
    <property type="project" value="UniProtKB-UniRule"/>
</dbReference>
<dbReference type="InterPro" id="IPR003824">
    <property type="entry name" value="UppP"/>
</dbReference>
<evidence type="ECO:0000256" key="3">
    <source>
        <dbReference type="ARBA" id="ARBA00012374"/>
    </source>
</evidence>
<evidence type="ECO:0000256" key="12">
    <source>
        <dbReference type="ARBA" id="ARBA00032932"/>
    </source>
</evidence>
<dbReference type="GO" id="GO:0071555">
    <property type="term" value="P:cell wall organization"/>
    <property type="evidence" value="ECO:0007669"/>
    <property type="project" value="UniProtKB-KW"/>
</dbReference>
<keyword evidence="14" id="KW-0961">Cell wall biogenesis/degradation</keyword>
<evidence type="ECO:0000313" key="16">
    <source>
        <dbReference type="Proteomes" id="UP000557872"/>
    </source>
</evidence>
<evidence type="ECO:0000256" key="7">
    <source>
        <dbReference type="ARBA" id="ARBA00022801"/>
    </source>
</evidence>
<evidence type="ECO:0000256" key="4">
    <source>
        <dbReference type="ARBA" id="ARBA00021581"/>
    </source>
</evidence>
<dbReference type="GO" id="GO:0008360">
    <property type="term" value="P:regulation of cell shape"/>
    <property type="evidence" value="ECO:0007669"/>
    <property type="project" value="UniProtKB-KW"/>
</dbReference>
<feature type="transmembrane region" description="Helical" evidence="14">
    <location>
        <begin position="145"/>
        <end position="165"/>
    </location>
</feature>
<keyword evidence="10 14" id="KW-0046">Antibiotic resistance</keyword>
<feature type="transmembrane region" description="Helical" evidence="14">
    <location>
        <begin position="265"/>
        <end position="285"/>
    </location>
</feature>
<organism evidence="15 16">
    <name type="scientific">Oceaniferula marina</name>
    <dbReference type="NCBI Taxonomy" id="2748318"/>
    <lineage>
        <taxon>Bacteria</taxon>
        <taxon>Pseudomonadati</taxon>
        <taxon>Verrucomicrobiota</taxon>
        <taxon>Verrucomicrobiia</taxon>
        <taxon>Verrucomicrobiales</taxon>
        <taxon>Verrucomicrobiaceae</taxon>
        <taxon>Oceaniferula</taxon>
    </lineage>
</organism>
<dbReference type="Pfam" id="PF02673">
    <property type="entry name" value="BacA"/>
    <property type="match status" value="1"/>
</dbReference>
<proteinExistence type="inferred from homology"/>
<evidence type="ECO:0000256" key="5">
    <source>
        <dbReference type="ARBA" id="ARBA00022475"/>
    </source>
</evidence>
<evidence type="ECO:0000313" key="15">
    <source>
        <dbReference type="EMBL" id="NWK57017.1"/>
    </source>
</evidence>
<evidence type="ECO:0000256" key="2">
    <source>
        <dbReference type="ARBA" id="ARBA00010621"/>
    </source>
</evidence>
<comment type="subcellular location">
    <subcellularLocation>
        <location evidence="1 14">Cell membrane</location>
        <topology evidence="1 14">Multi-pass membrane protein</topology>
    </subcellularLocation>
</comment>
<feature type="transmembrane region" description="Helical" evidence="14">
    <location>
        <begin position="86"/>
        <end position="105"/>
    </location>
</feature>
<comment type="miscellaneous">
    <text evidence="14">Bacitracin is thought to be involved in the inhibition of peptidoglycan synthesis by sequestering undecaprenyl diphosphate, thereby reducing the pool of lipid carrier available.</text>
</comment>
<name>A0A851GPT5_9BACT</name>
<feature type="transmembrane region" description="Helical" evidence="14">
    <location>
        <begin position="226"/>
        <end position="253"/>
    </location>
</feature>
<keyword evidence="6 14" id="KW-0812">Transmembrane</keyword>
<dbReference type="PANTHER" id="PTHR30622:SF2">
    <property type="entry name" value="UNDECAPRENYL-DIPHOSPHATASE"/>
    <property type="match status" value="1"/>
</dbReference>
<dbReference type="GO" id="GO:0005886">
    <property type="term" value="C:plasma membrane"/>
    <property type="evidence" value="ECO:0007669"/>
    <property type="project" value="UniProtKB-SubCell"/>
</dbReference>
<keyword evidence="16" id="KW-1185">Reference proteome</keyword>
<dbReference type="AlphaFoldDB" id="A0A851GPT5"/>
<dbReference type="GO" id="GO:0046677">
    <property type="term" value="P:response to antibiotic"/>
    <property type="evidence" value="ECO:0007669"/>
    <property type="project" value="UniProtKB-UniRule"/>
</dbReference>
<comment type="catalytic activity">
    <reaction evidence="13 14">
        <text>di-trans,octa-cis-undecaprenyl diphosphate + H2O = di-trans,octa-cis-undecaprenyl phosphate + phosphate + H(+)</text>
        <dbReference type="Rhea" id="RHEA:28094"/>
        <dbReference type="ChEBI" id="CHEBI:15377"/>
        <dbReference type="ChEBI" id="CHEBI:15378"/>
        <dbReference type="ChEBI" id="CHEBI:43474"/>
        <dbReference type="ChEBI" id="CHEBI:58405"/>
        <dbReference type="ChEBI" id="CHEBI:60392"/>
        <dbReference type="EC" id="3.6.1.27"/>
    </reaction>
</comment>
<comment type="caution">
    <text evidence="15">The sequence shown here is derived from an EMBL/GenBank/DDBJ whole genome shotgun (WGS) entry which is preliminary data.</text>
</comment>
<dbReference type="PANTHER" id="PTHR30622">
    <property type="entry name" value="UNDECAPRENYL-DIPHOSPHATASE"/>
    <property type="match status" value="1"/>
</dbReference>
<keyword evidence="14" id="KW-0133">Cell shape</keyword>
<dbReference type="HAMAP" id="MF_01006">
    <property type="entry name" value="Undec_diphosphatase"/>
    <property type="match status" value="1"/>
</dbReference>
<reference evidence="15 16" key="1">
    <citation type="submission" date="2020-07" db="EMBL/GenBank/DDBJ databases">
        <title>Roseicoccus Jingziensis gen. nov., sp. nov., isolated from coastal seawater.</title>
        <authorList>
            <person name="Feng X."/>
        </authorList>
    </citation>
    <scope>NUCLEOTIDE SEQUENCE [LARGE SCALE GENOMIC DNA]</scope>
    <source>
        <strain evidence="15 16">N1E253</strain>
    </source>
</reference>
<evidence type="ECO:0000256" key="6">
    <source>
        <dbReference type="ARBA" id="ARBA00022692"/>
    </source>
</evidence>
<evidence type="ECO:0000256" key="10">
    <source>
        <dbReference type="ARBA" id="ARBA00023251"/>
    </source>
</evidence>
<evidence type="ECO:0000256" key="9">
    <source>
        <dbReference type="ARBA" id="ARBA00023136"/>
    </source>
</evidence>
<comment type="similarity">
    <text evidence="2 14">Belongs to the UppP family.</text>
</comment>
<keyword evidence="7 14" id="KW-0378">Hydrolase</keyword>
<dbReference type="GO" id="GO:0009252">
    <property type="term" value="P:peptidoglycan biosynthetic process"/>
    <property type="evidence" value="ECO:0007669"/>
    <property type="project" value="UniProtKB-KW"/>
</dbReference>
<feature type="transmembrane region" description="Helical" evidence="14">
    <location>
        <begin position="47"/>
        <end position="65"/>
    </location>
</feature>
<sequence length="286" mass="30517">MEIWKAIVVGIVQGLAEFLPISSSGHIVLTQFILGIREVGAAPQEDIAFEVVLHLGTLVSVLIYFRKRLWDLTCSLFVKEMREERMMILWLGVATLPAVIAYKGAGDWFKAAYNYPVLVSGLLIVTGLVLYIPRLLKNKHTVETVGCRSALVMGVGQALAILPGISRSGSTIASGMVAGVNPAKAAEFSFLMSIPAIAGGMVVAVKERAEEYQDQGVEGVNAVVQAFLSCFSPAYLSGAIAAAVVGLLAIYLVLAAVRRGRLELFSWYCFAAGIAGVVYFSAISAV</sequence>
<evidence type="ECO:0000256" key="14">
    <source>
        <dbReference type="HAMAP-Rule" id="MF_01006"/>
    </source>
</evidence>
<keyword evidence="5 14" id="KW-1003">Cell membrane</keyword>
<keyword evidence="8 14" id="KW-1133">Transmembrane helix</keyword>
<keyword evidence="9 14" id="KW-0472">Membrane</keyword>
<evidence type="ECO:0000256" key="13">
    <source>
        <dbReference type="ARBA" id="ARBA00047594"/>
    </source>
</evidence>
<keyword evidence="14" id="KW-0573">Peptidoglycan synthesis</keyword>
<dbReference type="EMBL" id="JACBAZ010000007">
    <property type="protein sequence ID" value="NWK57017.1"/>
    <property type="molecule type" value="Genomic_DNA"/>
</dbReference>
<evidence type="ECO:0000256" key="1">
    <source>
        <dbReference type="ARBA" id="ARBA00004651"/>
    </source>
</evidence>
<gene>
    <name evidence="14" type="primary">uppP</name>
    <name evidence="15" type="ORF">HW115_15445</name>
</gene>
<dbReference type="EC" id="3.6.1.27" evidence="3 14"/>
<protein>
    <recommendedName>
        <fullName evidence="4 14">Undecaprenyl-diphosphatase</fullName>
        <ecNumber evidence="3 14">3.6.1.27</ecNumber>
    </recommendedName>
    <alternativeName>
        <fullName evidence="12 14">Bacitracin resistance protein</fullName>
    </alternativeName>
    <alternativeName>
        <fullName evidence="11 14">Undecaprenyl pyrophosphate phosphatase</fullName>
    </alternativeName>
</protein>
<dbReference type="Proteomes" id="UP000557872">
    <property type="component" value="Unassembled WGS sequence"/>
</dbReference>
<feature type="transmembrane region" description="Helical" evidence="14">
    <location>
        <begin position="111"/>
        <end position="133"/>
    </location>
</feature>
<evidence type="ECO:0000256" key="11">
    <source>
        <dbReference type="ARBA" id="ARBA00032707"/>
    </source>
</evidence>
<accession>A0A851GPT5</accession>
<dbReference type="RefSeq" id="WP_178933847.1">
    <property type="nucleotide sequence ID" value="NZ_JACBAZ010000007.1"/>
</dbReference>
<evidence type="ECO:0000256" key="8">
    <source>
        <dbReference type="ARBA" id="ARBA00022989"/>
    </source>
</evidence>
<comment type="function">
    <text evidence="14">Catalyzes the dephosphorylation of undecaprenyl diphosphate (UPP). Confers resistance to bacitracin.</text>
</comment>